<feature type="coiled-coil region" evidence="6">
    <location>
        <begin position="124"/>
        <end position="169"/>
    </location>
</feature>
<dbReference type="CDD" id="cd00520">
    <property type="entry name" value="RRF"/>
    <property type="match status" value="1"/>
</dbReference>
<keyword evidence="9" id="KW-1185">Reference proteome</keyword>
<evidence type="ECO:0000256" key="3">
    <source>
        <dbReference type="ARBA" id="ARBA00022490"/>
    </source>
</evidence>
<comment type="subcellular location">
    <subcellularLocation>
        <location evidence="1 5">Cytoplasm</location>
    </subcellularLocation>
</comment>
<dbReference type="SUPFAM" id="SSF55194">
    <property type="entry name" value="Ribosome recycling factor, RRF"/>
    <property type="match status" value="1"/>
</dbReference>
<name>A0A858BVV2_9FIRM</name>
<dbReference type="RefSeq" id="WP_163065921.1">
    <property type="nucleotide sequence ID" value="NZ_CP048649.1"/>
</dbReference>
<evidence type="ECO:0000256" key="5">
    <source>
        <dbReference type="HAMAP-Rule" id="MF_00040"/>
    </source>
</evidence>
<evidence type="ECO:0000313" key="8">
    <source>
        <dbReference type="EMBL" id="QIB69030.1"/>
    </source>
</evidence>
<dbReference type="Pfam" id="PF01765">
    <property type="entry name" value="RRF"/>
    <property type="match status" value="1"/>
</dbReference>
<dbReference type="InterPro" id="IPR036191">
    <property type="entry name" value="RRF_sf"/>
</dbReference>
<gene>
    <name evidence="5 8" type="primary">frr</name>
    <name evidence="8" type="ORF">Ami103574_06685</name>
</gene>
<keyword evidence="3 5" id="KW-0963">Cytoplasm</keyword>
<dbReference type="InterPro" id="IPR023584">
    <property type="entry name" value="Ribosome_recyc_fac_dom"/>
</dbReference>
<dbReference type="Proteomes" id="UP000466848">
    <property type="component" value="Chromosome"/>
</dbReference>
<dbReference type="KEGG" id="abut:Ami103574_06685"/>
<sequence length="184" mass="20567">MSNVQEVLEQKMIKTISVLKEELGTVRAGRANPTLLDKVMVDYYGSPAPIKNLANISAPEPRTLLIAPFDPKTIADIEKAINNANLGMAPSNDGKAIRLSVPQLTEERRKELTKTVKKYGEDAKVAVRNERRDANDELKKLEKSGELSEDDLKKQLDQIQKKIDKSMKDIDDIVAAKEKDILEI</sequence>
<feature type="domain" description="Ribosome recycling factor" evidence="7">
    <location>
        <begin position="19"/>
        <end position="182"/>
    </location>
</feature>
<dbReference type="FunFam" id="3.30.1360.40:FF:000001">
    <property type="entry name" value="Ribosome-recycling factor"/>
    <property type="match status" value="1"/>
</dbReference>
<dbReference type="HAMAP" id="MF_00040">
    <property type="entry name" value="RRF"/>
    <property type="match status" value="1"/>
</dbReference>
<evidence type="ECO:0000256" key="4">
    <source>
        <dbReference type="ARBA" id="ARBA00022917"/>
    </source>
</evidence>
<comment type="similarity">
    <text evidence="2 5">Belongs to the RRF family.</text>
</comment>
<accession>A0A858BVV2</accession>
<evidence type="ECO:0000256" key="1">
    <source>
        <dbReference type="ARBA" id="ARBA00004496"/>
    </source>
</evidence>
<comment type="function">
    <text evidence="5">Responsible for the release of ribosomes from messenger RNA at the termination of protein biosynthesis. May increase the efficiency of translation by recycling ribosomes from one round of translation to another.</text>
</comment>
<protein>
    <recommendedName>
        <fullName evidence="5">Ribosome-recycling factor</fullName>
        <shortName evidence="5">RRF</shortName>
    </recommendedName>
    <alternativeName>
        <fullName evidence="5">Ribosome-releasing factor</fullName>
    </alternativeName>
</protein>
<reference evidence="8 9" key="1">
    <citation type="submission" date="2020-02" db="EMBL/GenBank/DDBJ databases">
        <authorList>
            <person name="Kim Y.B."/>
            <person name="Roh S.W."/>
        </authorList>
    </citation>
    <scope>NUCLEOTIDE SEQUENCE [LARGE SCALE GENOMIC DNA]</scope>
    <source>
        <strain evidence="8 9">DSM 103574</strain>
    </source>
</reference>
<dbReference type="InterPro" id="IPR002661">
    <property type="entry name" value="Ribosome_recyc_fac"/>
</dbReference>
<dbReference type="Gene3D" id="1.10.132.20">
    <property type="entry name" value="Ribosome-recycling factor"/>
    <property type="match status" value="1"/>
</dbReference>
<dbReference type="PANTHER" id="PTHR20982">
    <property type="entry name" value="RIBOSOME RECYCLING FACTOR"/>
    <property type="match status" value="1"/>
</dbReference>
<proteinExistence type="inferred from homology"/>
<keyword evidence="6" id="KW-0175">Coiled coil</keyword>
<dbReference type="EMBL" id="CP048649">
    <property type="protein sequence ID" value="QIB69030.1"/>
    <property type="molecule type" value="Genomic_DNA"/>
</dbReference>
<evidence type="ECO:0000256" key="6">
    <source>
        <dbReference type="SAM" id="Coils"/>
    </source>
</evidence>
<dbReference type="Gene3D" id="3.30.1360.40">
    <property type="match status" value="1"/>
</dbReference>
<dbReference type="NCBIfam" id="TIGR00496">
    <property type="entry name" value="frr"/>
    <property type="match status" value="1"/>
</dbReference>
<evidence type="ECO:0000313" key="9">
    <source>
        <dbReference type="Proteomes" id="UP000466848"/>
    </source>
</evidence>
<keyword evidence="4 5" id="KW-0648">Protein biosynthesis</keyword>
<evidence type="ECO:0000256" key="2">
    <source>
        <dbReference type="ARBA" id="ARBA00005912"/>
    </source>
</evidence>
<dbReference type="PANTHER" id="PTHR20982:SF3">
    <property type="entry name" value="MITOCHONDRIAL RIBOSOME RECYCLING FACTOR PSEUDO 1"/>
    <property type="match status" value="1"/>
</dbReference>
<dbReference type="FunFam" id="1.10.132.20:FF:000001">
    <property type="entry name" value="Ribosome-recycling factor"/>
    <property type="match status" value="1"/>
</dbReference>
<organism evidence="8 9">
    <name type="scientific">Aminipila butyrica</name>
    <dbReference type="NCBI Taxonomy" id="433296"/>
    <lineage>
        <taxon>Bacteria</taxon>
        <taxon>Bacillati</taxon>
        <taxon>Bacillota</taxon>
        <taxon>Clostridia</taxon>
        <taxon>Peptostreptococcales</taxon>
        <taxon>Anaerovoracaceae</taxon>
        <taxon>Aminipila</taxon>
    </lineage>
</organism>
<dbReference type="AlphaFoldDB" id="A0A858BVV2"/>
<dbReference type="GO" id="GO:0006415">
    <property type="term" value="P:translational termination"/>
    <property type="evidence" value="ECO:0007669"/>
    <property type="project" value="UniProtKB-UniRule"/>
</dbReference>
<evidence type="ECO:0000259" key="7">
    <source>
        <dbReference type="Pfam" id="PF01765"/>
    </source>
</evidence>
<dbReference type="GO" id="GO:0043023">
    <property type="term" value="F:ribosomal large subunit binding"/>
    <property type="evidence" value="ECO:0007669"/>
    <property type="project" value="TreeGrafter"/>
</dbReference>
<dbReference type="GO" id="GO:0005737">
    <property type="term" value="C:cytoplasm"/>
    <property type="evidence" value="ECO:0007669"/>
    <property type="project" value="UniProtKB-SubCell"/>
</dbReference>